<dbReference type="OrthoDB" id="5371740at2759"/>
<dbReference type="GO" id="GO:0005737">
    <property type="term" value="C:cytoplasm"/>
    <property type="evidence" value="ECO:0007669"/>
    <property type="project" value="TreeGrafter"/>
</dbReference>
<dbReference type="EMBL" id="CABFNO020001546">
    <property type="protein sequence ID" value="CAG9998279.1"/>
    <property type="molecule type" value="Genomic_DNA"/>
</dbReference>
<evidence type="ECO:0000313" key="4">
    <source>
        <dbReference type="Proteomes" id="UP000754883"/>
    </source>
</evidence>
<dbReference type="SUPFAM" id="SSF51735">
    <property type="entry name" value="NAD(P)-binding Rossmann-fold domains"/>
    <property type="match status" value="1"/>
</dbReference>
<evidence type="ECO:0000256" key="1">
    <source>
        <dbReference type="ARBA" id="ARBA00006484"/>
    </source>
</evidence>
<dbReference type="Gene3D" id="3.40.50.720">
    <property type="entry name" value="NAD(P)-binding Rossmann-like Domain"/>
    <property type="match status" value="1"/>
</dbReference>
<name>A0A9N9Y5K1_9HYPO</name>
<dbReference type="PRINTS" id="PR00081">
    <property type="entry name" value="GDHRDH"/>
</dbReference>
<dbReference type="Proteomes" id="UP000754883">
    <property type="component" value="Unassembled WGS sequence"/>
</dbReference>
<gene>
    <name evidence="3" type="ORF">CBYS24578_00003575</name>
</gene>
<dbReference type="InterPro" id="IPR036291">
    <property type="entry name" value="NAD(P)-bd_dom_sf"/>
</dbReference>
<evidence type="ECO:0000313" key="3">
    <source>
        <dbReference type="EMBL" id="CAG9998279.1"/>
    </source>
</evidence>
<comment type="caution">
    <text evidence="3">The sequence shown here is derived from an EMBL/GenBank/DDBJ whole genome shotgun (WGS) entry which is preliminary data.</text>
</comment>
<sequence length="331" mass="35737">MGESSKPNNETRKVAIVTGAASGIGKALATHLIRKGWRVACCDIQEDAGAALVAELGSNAVFFKLNVTDYDMQAKVFSQVWDKWKRLDALLANAGHSDRSSIYILNHRGKTEIPPKPALLSLKACYESFLYGVQLAIHFMRMNDVPGGQIVATSTIASIHPHQTFPEYCGAKAAVSSLNLTHHYDCPRLSFRPIMRKDQSVRANSSTGSEIGKKIRVGGVKSVLTILQKDNITLNAVLPGIVATGAVPQASLDATDPAHLTAVETVVEAYDKCLTQPNLNGQLVECSVDKHIFLPLLELGNGDATKRACTVWEPLFEQKHGEKSGLPGAIL</sequence>
<evidence type="ECO:0008006" key="5">
    <source>
        <dbReference type="Google" id="ProtNLM"/>
    </source>
</evidence>
<organism evidence="3 4">
    <name type="scientific">Clonostachys byssicola</name>
    <dbReference type="NCBI Taxonomy" id="160290"/>
    <lineage>
        <taxon>Eukaryota</taxon>
        <taxon>Fungi</taxon>
        <taxon>Dikarya</taxon>
        <taxon>Ascomycota</taxon>
        <taxon>Pezizomycotina</taxon>
        <taxon>Sordariomycetes</taxon>
        <taxon>Hypocreomycetidae</taxon>
        <taxon>Hypocreales</taxon>
        <taxon>Bionectriaceae</taxon>
        <taxon>Clonostachys</taxon>
    </lineage>
</organism>
<proteinExistence type="inferred from homology"/>
<dbReference type="AlphaFoldDB" id="A0A9N9Y5K1"/>
<dbReference type="PANTHER" id="PTHR44229">
    <property type="entry name" value="15-HYDROXYPROSTAGLANDIN DEHYDROGENASE [NAD(+)]"/>
    <property type="match status" value="1"/>
</dbReference>
<accession>A0A9N9Y5K1</accession>
<comment type="similarity">
    <text evidence="1">Belongs to the short-chain dehydrogenases/reductases (SDR) family.</text>
</comment>
<keyword evidence="4" id="KW-1185">Reference proteome</keyword>
<dbReference type="InterPro" id="IPR002347">
    <property type="entry name" value="SDR_fam"/>
</dbReference>
<reference evidence="3" key="1">
    <citation type="submission" date="2021-10" db="EMBL/GenBank/DDBJ databases">
        <authorList>
            <person name="Piombo E."/>
        </authorList>
    </citation>
    <scope>NUCLEOTIDE SEQUENCE</scope>
</reference>
<dbReference type="PANTHER" id="PTHR44229:SF4">
    <property type="entry name" value="15-HYDROXYPROSTAGLANDIN DEHYDROGENASE [NAD(+)]"/>
    <property type="match status" value="1"/>
</dbReference>
<evidence type="ECO:0000256" key="2">
    <source>
        <dbReference type="ARBA" id="ARBA00023002"/>
    </source>
</evidence>
<protein>
    <recommendedName>
        <fullName evidence="5">15-hydroxyprostaglandin dehydrogenase</fullName>
    </recommendedName>
</protein>
<keyword evidence="2" id="KW-0560">Oxidoreductase</keyword>
<dbReference type="Pfam" id="PF00106">
    <property type="entry name" value="adh_short"/>
    <property type="match status" value="1"/>
</dbReference>
<dbReference type="GO" id="GO:0016491">
    <property type="term" value="F:oxidoreductase activity"/>
    <property type="evidence" value="ECO:0007669"/>
    <property type="project" value="UniProtKB-KW"/>
</dbReference>